<dbReference type="AlphaFoldDB" id="A0A916YVW5"/>
<dbReference type="RefSeq" id="WP_188766837.1">
    <property type="nucleotide sequence ID" value="NZ_BMKK01000005.1"/>
</dbReference>
<protein>
    <recommendedName>
        <fullName evidence="3">DUF4177 domain-containing protein</fullName>
    </recommendedName>
</protein>
<sequence>MKKFEIIRVSDWWSTSSLMEKAENTANQKSQEGYQIVNISFGYSIWLAPSAYITITKAA</sequence>
<dbReference type="Proteomes" id="UP000609064">
    <property type="component" value="Unassembled WGS sequence"/>
</dbReference>
<dbReference type="EMBL" id="BMKK01000005">
    <property type="protein sequence ID" value="GGD63290.1"/>
    <property type="molecule type" value="Genomic_DNA"/>
</dbReference>
<evidence type="ECO:0000313" key="2">
    <source>
        <dbReference type="Proteomes" id="UP000609064"/>
    </source>
</evidence>
<organism evidence="1 2">
    <name type="scientific">Emticicia aquatilis</name>
    <dbReference type="NCBI Taxonomy" id="1537369"/>
    <lineage>
        <taxon>Bacteria</taxon>
        <taxon>Pseudomonadati</taxon>
        <taxon>Bacteroidota</taxon>
        <taxon>Cytophagia</taxon>
        <taxon>Cytophagales</taxon>
        <taxon>Leadbetterellaceae</taxon>
        <taxon>Emticicia</taxon>
    </lineage>
</organism>
<reference evidence="1" key="2">
    <citation type="submission" date="2020-09" db="EMBL/GenBank/DDBJ databases">
        <authorList>
            <person name="Sun Q."/>
            <person name="Zhou Y."/>
        </authorList>
    </citation>
    <scope>NUCLEOTIDE SEQUENCE</scope>
    <source>
        <strain evidence="1">CGMCC 1.15958</strain>
    </source>
</reference>
<accession>A0A916YVW5</accession>
<evidence type="ECO:0000313" key="1">
    <source>
        <dbReference type="EMBL" id="GGD63290.1"/>
    </source>
</evidence>
<comment type="caution">
    <text evidence="1">The sequence shown here is derived from an EMBL/GenBank/DDBJ whole genome shotgun (WGS) entry which is preliminary data.</text>
</comment>
<reference evidence="1" key="1">
    <citation type="journal article" date="2014" name="Int. J. Syst. Evol. Microbiol.">
        <title>Complete genome sequence of Corynebacterium casei LMG S-19264T (=DSM 44701T), isolated from a smear-ripened cheese.</title>
        <authorList>
            <consortium name="US DOE Joint Genome Institute (JGI-PGF)"/>
            <person name="Walter F."/>
            <person name="Albersmeier A."/>
            <person name="Kalinowski J."/>
            <person name="Ruckert C."/>
        </authorList>
    </citation>
    <scope>NUCLEOTIDE SEQUENCE</scope>
    <source>
        <strain evidence="1">CGMCC 1.15958</strain>
    </source>
</reference>
<evidence type="ECO:0008006" key="3">
    <source>
        <dbReference type="Google" id="ProtNLM"/>
    </source>
</evidence>
<gene>
    <name evidence="1" type="ORF">GCM10011514_29150</name>
</gene>
<name>A0A916YVW5_9BACT</name>
<proteinExistence type="predicted"/>
<keyword evidence="2" id="KW-1185">Reference proteome</keyword>